<dbReference type="Pfam" id="PF19512">
    <property type="entry name" value="DUF6046"/>
    <property type="match status" value="1"/>
</dbReference>
<comment type="caution">
    <text evidence="2">The sequence shown here is derived from an EMBL/GenBank/DDBJ whole genome shotgun (WGS) entry which is preliminary data.</text>
</comment>
<feature type="domain" description="DUF6046" evidence="1">
    <location>
        <begin position="183"/>
        <end position="292"/>
    </location>
</feature>
<dbReference type="Proteomes" id="UP001205506">
    <property type="component" value="Unassembled WGS sequence"/>
</dbReference>
<sequence length="343" mass="38586">MSLFSNLQYNVAVGVSQLGFNSAFSLSRYKKRDGQLKFYSPRGYESMYVYAAKRTLMQTAFAKINDLYPSYLRNMDRKSAKAAYLQNQGQEVKKIIENGKKMDEETRNKMGVVLKYRGKAANEGLLIWIPTEDGKTQTLEIQTYWDKIKNLSTNESGNTESVFDNTKIEVPGSIAFCDLGANVSSQSSNNLILTKVQGRDCSRKELVSGGDINFTVTGKIVSNYPDIYPYEDVSKFVKLMQYKGILKVYNILFQQYNVTQILIKDFQMGQDDGFKNVQPYQFTCVAVEPDEVADVVTDTINAQNITIAHQKKKGWTTLMLNQVKAAAANQAAQLVESLIADTI</sequence>
<evidence type="ECO:0000259" key="1">
    <source>
        <dbReference type="Pfam" id="PF19512"/>
    </source>
</evidence>
<gene>
    <name evidence="2" type="ORF">NNC68_08125</name>
</gene>
<dbReference type="EMBL" id="JANDWU010000012">
    <property type="protein sequence ID" value="MCP9549439.1"/>
    <property type="molecule type" value="Genomic_DNA"/>
</dbReference>
<protein>
    <submittedName>
        <fullName evidence="2">DUF6046 domain-containing protein</fullName>
    </submittedName>
</protein>
<proteinExistence type="predicted"/>
<name>A0AAW5IC95_9BACT</name>
<dbReference type="InterPro" id="IPR046109">
    <property type="entry name" value="DUF6046"/>
</dbReference>
<dbReference type="AlphaFoldDB" id="A0AAW5IC95"/>
<evidence type="ECO:0000313" key="3">
    <source>
        <dbReference type="Proteomes" id="UP001205506"/>
    </source>
</evidence>
<evidence type="ECO:0000313" key="2">
    <source>
        <dbReference type="EMBL" id="MCP9549439.1"/>
    </source>
</evidence>
<organism evidence="2 3">
    <name type="scientific">Segatella copri</name>
    <dbReference type="NCBI Taxonomy" id="165179"/>
    <lineage>
        <taxon>Bacteria</taxon>
        <taxon>Pseudomonadati</taxon>
        <taxon>Bacteroidota</taxon>
        <taxon>Bacteroidia</taxon>
        <taxon>Bacteroidales</taxon>
        <taxon>Prevotellaceae</taxon>
        <taxon>Segatella</taxon>
    </lineage>
</organism>
<dbReference type="RefSeq" id="WP_254970004.1">
    <property type="nucleotide sequence ID" value="NZ_JANDWU010000012.1"/>
</dbReference>
<reference evidence="2" key="1">
    <citation type="submission" date="2022-07" db="EMBL/GenBank/DDBJ databases">
        <title>Prevotella copri.</title>
        <authorList>
            <person name="Yang C."/>
        </authorList>
    </citation>
    <scope>NUCLEOTIDE SEQUENCE</scope>
    <source>
        <strain evidence="2">HF1805</strain>
    </source>
</reference>
<accession>A0AAW5IC95</accession>